<reference evidence="5" key="1">
    <citation type="submission" date="2017-09" db="EMBL/GenBank/DDBJ databases">
        <title>Depth-based differentiation of microbial function through sediment-hosted aquifers and enrichment of novel symbionts in the deep terrestrial subsurface.</title>
        <authorList>
            <person name="Probst A.J."/>
            <person name="Ladd B."/>
            <person name="Jarett J.K."/>
            <person name="Geller-Mcgrath D.E."/>
            <person name="Sieber C.M.K."/>
            <person name="Emerson J.B."/>
            <person name="Anantharaman K."/>
            <person name="Thomas B.C."/>
            <person name="Malmstrom R."/>
            <person name="Stieglmeier M."/>
            <person name="Klingl A."/>
            <person name="Woyke T."/>
            <person name="Ryan C.M."/>
            <person name="Banfield J.F."/>
        </authorList>
    </citation>
    <scope>NUCLEOTIDE SEQUENCE [LARGE SCALE GENOMIC DNA]</scope>
</reference>
<dbReference type="InterPro" id="IPR036366">
    <property type="entry name" value="PGBDSf"/>
</dbReference>
<dbReference type="Gene3D" id="1.10.101.10">
    <property type="entry name" value="PGBD-like superfamily/PGBD"/>
    <property type="match status" value="1"/>
</dbReference>
<evidence type="ECO:0000259" key="3">
    <source>
        <dbReference type="Pfam" id="PF10342"/>
    </source>
</evidence>
<sequence>SMGQNGSAVIALQTALQKDGESVSITSTFDEQTASVVTGFQQKYKNYILTPVGLQYGTGYVGSYTRAKLNALFGCQNSQKPSITVLSPNGGETWQVGNTYTIKWSGAGYDTYGGKPVDINLLSYVGPNNYPVVMTIAPSISNNFYNWVIPSSVNTGAYIVRISSAVTGEVISDLSDSYFKIVATGTPSITTTSPLPS</sequence>
<organism evidence="4 5">
    <name type="scientific">Candidatus Kaiserbacteria bacterium CG17_big_fil_post_rev_8_21_14_2_50_51_7</name>
    <dbReference type="NCBI Taxonomy" id="1974613"/>
    <lineage>
        <taxon>Bacteria</taxon>
        <taxon>Candidatus Kaiseribacteriota</taxon>
    </lineage>
</organism>
<feature type="non-terminal residue" evidence="4">
    <location>
        <position position="1"/>
    </location>
</feature>
<feature type="domain" description="Peptidoglycan binding-like" evidence="2">
    <location>
        <begin position="5"/>
        <end position="44"/>
    </location>
</feature>
<evidence type="ECO:0000256" key="1">
    <source>
        <dbReference type="ARBA" id="ARBA00022729"/>
    </source>
</evidence>
<keyword evidence="1" id="KW-0732">Signal</keyword>
<dbReference type="Pfam" id="PF01471">
    <property type="entry name" value="PG_binding_1"/>
    <property type="match status" value="1"/>
</dbReference>
<gene>
    <name evidence="4" type="ORF">COW49_01400</name>
</gene>
<evidence type="ECO:0000313" key="4">
    <source>
        <dbReference type="EMBL" id="PIV87113.1"/>
    </source>
</evidence>
<comment type="caution">
    <text evidence="4">The sequence shown here is derived from an EMBL/GenBank/DDBJ whole genome shotgun (WGS) entry which is preliminary data.</text>
</comment>
<feature type="domain" description="Yeast cell wall synthesis Kre9/Knh1-like N-terminal" evidence="3">
    <location>
        <begin position="87"/>
        <end position="166"/>
    </location>
</feature>
<evidence type="ECO:0008006" key="6">
    <source>
        <dbReference type="Google" id="ProtNLM"/>
    </source>
</evidence>
<dbReference type="AlphaFoldDB" id="A0A2M7FCC8"/>
<dbReference type="SUPFAM" id="SSF47090">
    <property type="entry name" value="PGBD-like"/>
    <property type="match status" value="1"/>
</dbReference>
<dbReference type="InterPro" id="IPR002477">
    <property type="entry name" value="Peptidoglycan-bd-like"/>
</dbReference>
<dbReference type="InterPro" id="IPR036365">
    <property type="entry name" value="PGBD-like_sf"/>
</dbReference>
<dbReference type="Proteomes" id="UP000228497">
    <property type="component" value="Unassembled WGS sequence"/>
</dbReference>
<dbReference type="Pfam" id="PF10342">
    <property type="entry name" value="Kre9_KNH"/>
    <property type="match status" value="1"/>
</dbReference>
<evidence type="ECO:0000259" key="2">
    <source>
        <dbReference type="Pfam" id="PF01471"/>
    </source>
</evidence>
<evidence type="ECO:0000313" key="5">
    <source>
        <dbReference type="Proteomes" id="UP000228497"/>
    </source>
</evidence>
<dbReference type="EMBL" id="PFFD01000063">
    <property type="protein sequence ID" value="PIV87113.1"/>
    <property type="molecule type" value="Genomic_DNA"/>
</dbReference>
<proteinExistence type="predicted"/>
<protein>
    <recommendedName>
        <fullName evidence="6">Peptidoglycan binding-like domain-containing protein</fullName>
    </recommendedName>
</protein>
<accession>A0A2M7FCC8</accession>
<name>A0A2M7FCC8_9BACT</name>
<dbReference type="InterPro" id="IPR018466">
    <property type="entry name" value="Kre9/Knh1-like_N"/>
</dbReference>